<dbReference type="Proteomes" id="UP000317624">
    <property type="component" value="Unassembled WGS sequence"/>
</dbReference>
<feature type="transmembrane region" description="Helical" evidence="8">
    <location>
        <begin position="96"/>
        <end position="129"/>
    </location>
</feature>
<accession>A0A558C1N2</accession>
<feature type="transmembrane region" description="Helical" evidence="8">
    <location>
        <begin position="336"/>
        <end position="365"/>
    </location>
</feature>
<dbReference type="PIRSF" id="PIRSF002746">
    <property type="entry name" value="Gluconate_transporter"/>
    <property type="match status" value="1"/>
</dbReference>
<evidence type="ECO:0000256" key="1">
    <source>
        <dbReference type="ARBA" id="ARBA00004651"/>
    </source>
</evidence>
<protein>
    <submittedName>
        <fullName evidence="9">Gluconate transporter</fullName>
    </submittedName>
</protein>
<keyword evidence="10" id="KW-1185">Reference proteome</keyword>
<feature type="transmembrane region" description="Helical" evidence="8">
    <location>
        <begin position="136"/>
        <end position="154"/>
    </location>
</feature>
<comment type="subcellular location">
    <subcellularLocation>
        <location evidence="1">Cell membrane</location>
        <topology evidence="1">Multi-pass membrane protein</topology>
    </subcellularLocation>
</comment>
<feature type="transmembrane region" description="Helical" evidence="8">
    <location>
        <begin position="174"/>
        <end position="193"/>
    </location>
</feature>
<dbReference type="PANTHER" id="PTHR30354">
    <property type="entry name" value="GNT FAMILY GLUCONATE TRANSPORTER"/>
    <property type="match status" value="1"/>
</dbReference>
<sequence>MTLVIVLLCIVGLVLLISVCKVNAYLAFLAISLLAGVLLGMPLANIAKSIEKGIGDTLGSLVLILSLGAMLGKLLAETGAAQNLATALMRAFGPRYIQWAMVVTGFIIGIPLYYGIGFVLMVPLIFSIVYRYKLPAIYLGLPMLSALSVTHGFLPPHPSPTALVVQFGANMGLTLLYGLAVAVPAIIIAGPLFSQTLKGLVSEPLEVFAPAPAAETRVPGTANSFFTALFPVLLLMLAALYPVLAPAGAPGQAVVALLGQPSVVMLLAVAYATYSLGWRTGRSMPQIMAIYAEAVKDISLILLIIGASGALKQVLTDSGASTEIAGLLQHVALPPLVLGWLMAAIIRACVGSATVAGLTTAGLIAPLLLQTHTNPNLMVLAVGAGSLMFSHVNDAGFWMFKEYFNLSVKDTLRSWSVMEALVSVTGLAGVILLNQFLPF</sequence>
<dbReference type="PANTHER" id="PTHR30354:SF22">
    <property type="entry name" value="HIGH-AFFINITY GLUCONATE TRANSPORTER"/>
    <property type="match status" value="1"/>
</dbReference>
<feature type="transmembrane region" description="Helical" evidence="8">
    <location>
        <begin position="256"/>
        <end position="277"/>
    </location>
</feature>
<keyword evidence="3" id="KW-1003">Cell membrane</keyword>
<evidence type="ECO:0000256" key="8">
    <source>
        <dbReference type="SAM" id="Phobius"/>
    </source>
</evidence>
<dbReference type="OrthoDB" id="4325159at2"/>
<feature type="transmembrane region" description="Helical" evidence="8">
    <location>
        <begin position="298"/>
        <end position="316"/>
    </location>
</feature>
<gene>
    <name evidence="9" type="ORF">FNT36_01090</name>
</gene>
<feature type="transmembrane region" description="Helical" evidence="8">
    <location>
        <begin position="225"/>
        <end position="244"/>
    </location>
</feature>
<dbReference type="Pfam" id="PF02447">
    <property type="entry name" value="GntP_permease"/>
    <property type="match status" value="1"/>
</dbReference>
<dbReference type="NCBIfam" id="TIGR00791">
    <property type="entry name" value="gntP"/>
    <property type="match status" value="1"/>
</dbReference>
<evidence type="ECO:0000313" key="10">
    <source>
        <dbReference type="Proteomes" id="UP000317624"/>
    </source>
</evidence>
<comment type="caution">
    <text evidence="9">The sequence shown here is derived from an EMBL/GenBank/DDBJ whole genome shotgun (WGS) entry which is preliminary data.</text>
</comment>
<comment type="similarity">
    <text evidence="7">Belongs to the GntP permease family.</text>
</comment>
<feature type="transmembrane region" description="Helical" evidence="8">
    <location>
        <begin position="377"/>
        <end position="400"/>
    </location>
</feature>
<feature type="transmembrane region" description="Helical" evidence="8">
    <location>
        <begin position="58"/>
        <end position="76"/>
    </location>
</feature>
<evidence type="ECO:0000256" key="3">
    <source>
        <dbReference type="ARBA" id="ARBA00022475"/>
    </source>
</evidence>
<evidence type="ECO:0000256" key="5">
    <source>
        <dbReference type="ARBA" id="ARBA00022989"/>
    </source>
</evidence>
<keyword evidence="4 8" id="KW-0812">Transmembrane</keyword>
<evidence type="ECO:0000313" key="9">
    <source>
        <dbReference type="EMBL" id="TVT42720.1"/>
    </source>
</evidence>
<evidence type="ECO:0000256" key="6">
    <source>
        <dbReference type="ARBA" id="ARBA00023136"/>
    </source>
</evidence>
<evidence type="ECO:0000256" key="2">
    <source>
        <dbReference type="ARBA" id="ARBA00022448"/>
    </source>
</evidence>
<feature type="transmembrane region" description="Helical" evidence="8">
    <location>
        <begin position="26"/>
        <end position="46"/>
    </location>
</feature>
<reference evidence="9 10" key="1">
    <citation type="submission" date="2019-07" db="EMBL/GenBank/DDBJ databases">
        <title>Hymenobacter sp. straun FUR1 Genome sequencing and assembly.</title>
        <authorList>
            <person name="Chhetri G."/>
        </authorList>
    </citation>
    <scope>NUCLEOTIDE SEQUENCE [LARGE SCALE GENOMIC DNA]</scope>
    <source>
        <strain evidence="9 10">Fur1</strain>
    </source>
</reference>
<name>A0A558C1N2_9BACT</name>
<dbReference type="GO" id="GO:0015128">
    <property type="term" value="F:gluconate transmembrane transporter activity"/>
    <property type="evidence" value="ECO:0007669"/>
    <property type="project" value="InterPro"/>
</dbReference>
<dbReference type="RefSeq" id="WP_144843127.1">
    <property type="nucleotide sequence ID" value="NZ_VMRJ01000001.1"/>
</dbReference>
<keyword evidence="6 8" id="KW-0472">Membrane</keyword>
<dbReference type="EMBL" id="VMRJ01000001">
    <property type="protein sequence ID" value="TVT42720.1"/>
    <property type="molecule type" value="Genomic_DNA"/>
</dbReference>
<feature type="transmembrane region" description="Helical" evidence="8">
    <location>
        <begin position="420"/>
        <end position="437"/>
    </location>
</feature>
<dbReference type="InterPro" id="IPR003474">
    <property type="entry name" value="Glcn_transporter"/>
</dbReference>
<evidence type="ECO:0000256" key="7">
    <source>
        <dbReference type="ARBA" id="ARBA00049663"/>
    </source>
</evidence>
<evidence type="ECO:0000256" key="4">
    <source>
        <dbReference type="ARBA" id="ARBA00022692"/>
    </source>
</evidence>
<organism evidence="9 10">
    <name type="scientific">Hymenobacter setariae</name>
    <dbReference type="NCBI Taxonomy" id="2594794"/>
    <lineage>
        <taxon>Bacteria</taxon>
        <taxon>Pseudomonadati</taxon>
        <taxon>Bacteroidota</taxon>
        <taxon>Cytophagia</taxon>
        <taxon>Cytophagales</taxon>
        <taxon>Hymenobacteraceae</taxon>
        <taxon>Hymenobacter</taxon>
    </lineage>
</organism>
<dbReference type="AlphaFoldDB" id="A0A558C1N2"/>
<dbReference type="GO" id="GO:0005886">
    <property type="term" value="C:plasma membrane"/>
    <property type="evidence" value="ECO:0007669"/>
    <property type="project" value="UniProtKB-SubCell"/>
</dbReference>
<keyword evidence="5 8" id="KW-1133">Transmembrane helix</keyword>
<keyword evidence="2" id="KW-0813">Transport</keyword>
<proteinExistence type="inferred from homology"/>